<organism evidence="2 3">
    <name type="scientific">Natronocella acetinitrilica</name>
    <dbReference type="NCBI Taxonomy" id="414046"/>
    <lineage>
        <taxon>Bacteria</taxon>
        <taxon>Pseudomonadati</taxon>
        <taxon>Pseudomonadota</taxon>
        <taxon>Gammaproteobacteria</taxon>
        <taxon>Chromatiales</taxon>
        <taxon>Ectothiorhodospiraceae</taxon>
        <taxon>Natronocella</taxon>
    </lineage>
</organism>
<reference evidence="2" key="1">
    <citation type="submission" date="2022-03" db="EMBL/GenBank/DDBJ databases">
        <title>Genomic Encyclopedia of Type Strains, Phase III (KMG-III): the genomes of soil and plant-associated and newly described type strains.</title>
        <authorList>
            <person name="Whitman W."/>
        </authorList>
    </citation>
    <scope>NUCLEOTIDE SEQUENCE</scope>
    <source>
        <strain evidence="2">ANL 6-2</strain>
    </source>
</reference>
<dbReference type="RefSeq" id="WP_253473602.1">
    <property type="nucleotide sequence ID" value="NZ_JALJXV010000001.1"/>
</dbReference>
<comment type="caution">
    <text evidence="2">The sequence shown here is derived from an EMBL/GenBank/DDBJ whole genome shotgun (WGS) entry which is preliminary data.</text>
</comment>
<proteinExistence type="predicted"/>
<dbReference type="AlphaFoldDB" id="A0AAE3G2R3"/>
<name>A0AAE3G2R3_9GAMM</name>
<dbReference type="Proteomes" id="UP001205843">
    <property type="component" value="Unassembled WGS sequence"/>
</dbReference>
<evidence type="ECO:0000313" key="2">
    <source>
        <dbReference type="EMBL" id="MCP1673363.1"/>
    </source>
</evidence>
<evidence type="ECO:0000313" key="3">
    <source>
        <dbReference type="Proteomes" id="UP001205843"/>
    </source>
</evidence>
<gene>
    <name evidence="2" type="ORF">J2T57_000455</name>
</gene>
<evidence type="ECO:0000256" key="1">
    <source>
        <dbReference type="SAM" id="MobiDB-lite"/>
    </source>
</evidence>
<protein>
    <submittedName>
        <fullName evidence="2">Uncharacterized protein</fullName>
    </submittedName>
</protein>
<dbReference type="EMBL" id="JALJXV010000001">
    <property type="protein sequence ID" value="MCP1673363.1"/>
    <property type="molecule type" value="Genomic_DNA"/>
</dbReference>
<feature type="region of interest" description="Disordered" evidence="1">
    <location>
        <begin position="163"/>
        <end position="188"/>
    </location>
</feature>
<sequence>MNRLILDSTSTAQWHRLVKEAQAACDTRLDEHGESYLVFLLMRYLRNRELLRRAMGVGYLHALQTSGRLQGERLRDVGDQCLMLSGLFPGQAVRRRVRSDYFVALGRSAYDEAQRTAPPALGDLYASLAEHFIELRDVLQAMRADPDDNATSLDKALRRMERTAAAEPGTGLTKGGRIPGQDSGQFRH</sequence>
<accession>A0AAE3G2R3</accession>
<keyword evidence="3" id="KW-1185">Reference proteome</keyword>